<evidence type="ECO:0000256" key="1">
    <source>
        <dbReference type="SAM" id="MobiDB-lite"/>
    </source>
</evidence>
<proteinExistence type="predicted"/>
<organism evidence="2 3">
    <name type="scientific">Dryococelus australis</name>
    <dbReference type="NCBI Taxonomy" id="614101"/>
    <lineage>
        <taxon>Eukaryota</taxon>
        <taxon>Metazoa</taxon>
        <taxon>Ecdysozoa</taxon>
        <taxon>Arthropoda</taxon>
        <taxon>Hexapoda</taxon>
        <taxon>Insecta</taxon>
        <taxon>Pterygota</taxon>
        <taxon>Neoptera</taxon>
        <taxon>Polyneoptera</taxon>
        <taxon>Phasmatodea</taxon>
        <taxon>Verophasmatodea</taxon>
        <taxon>Anareolatae</taxon>
        <taxon>Phasmatidae</taxon>
        <taxon>Eurycanthinae</taxon>
        <taxon>Dryococelus</taxon>
    </lineage>
</organism>
<feature type="compositionally biased region" description="Basic and acidic residues" evidence="1">
    <location>
        <begin position="472"/>
        <end position="486"/>
    </location>
</feature>
<name>A0ABQ9GHB8_9NEOP</name>
<protein>
    <submittedName>
        <fullName evidence="2">Uncharacterized protein</fullName>
    </submittedName>
</protein>
<evidence type="ECO:0000313" key="3">
    <source>
        <dbReference type="Proteomes" id="UP001159363"/>
    </source>
</evidence>
<evidence type="ECO:0000313" key="2">
    <source>
        <dbReference type="EMBL" id="KAJ8871418.1"/>
    </source>
</evidence>
<gene>
    <name evidence="2" type="ORF">PR048_027735</name>
</gene>
<sequence length="1133" mass="127413">MTPRPDNLDYFNFLVEWLDYSPLTQSNQVRFPLGLLGLLPYFRMWESCRTMPMVSGFSRGYPASSALFGSYKYQTRRSSREIPLLPHERGVVVQFSSDSGRERLDESCPMCAYYLSVKRQSRSAVFNSTAVEGDVISLVCIPPAVSRGFPPTSGSRESNFLHCLLYVPSLKAAQGQAHRCADLAVPRLQHHWMSGKSSMPVYADGKAGKVAHVELPTCDACPLVTCFYGDARCWCVLQEGVQLLVIRWSCMFVDSHCPNYRCGKCLALLGKRPIHPRQRGRQFSLLVPLSTQSRENALFIPASAGGRQFSLLVPLSTQSRENALFIPASAGGSFHCSCRFPLRAQKTPYSSPPARAAVFTARAAFHSEQRKRPIHPRQCGRQFSLFVPLSTQSTENALFIPASAGGSFHCSCRFPLRAEKTPYSSPPVRAAVFTVRAAFHSEHRKRPIHPRQRGRAAVFTARAAFHSEHMFMSRPRDESPSPRHADANQTRVPHLTDIPAVTSRMTYSWNMKHRTDHSYSFNYKTVGGGGGNEVAERLACAPPTKTNRVRSRPGHRTFPSGNRRRSTGLLRDLPLPLPITALLRSHLTHPHWLSRPGCKSHTVSHIVCWCHLRHSSIFLFTAPSHPSPFLVRRRKASPWSRYARIKTVSLYYLLASHPFSAATPPPTPFAAATREFPALRVTYCSPGMGLETARFHDARLDSSTNSSEDLAFELSGCLPFEVEQLMPGCAIVVPKLDPRSDLRSTQKTVAPFEFRAGLEIEMKFISNRRNSGFEISIRDQQPSSTNLDYSPPNVTNLVRFPAGSLPRFPHVDWFSRGSPVFPVIRYRVFSILTSLHPNGSQDLYIKNHLNTWQTEKNSYQSLQIRLYMFRCNCLSNREAAALIRKDDERDRGERVRVWRISRGLTRHARLTACSGVFDRLVLTESPLLNYLTCRRLGSPRRLAAFPPRFGEYGCRQLLRVGGRVRFDELHRSSFETITVERGLLGRLEKGGREGLKHLETRGRSESVEFPPSHTVGTMEWYPAMHDLFVLSPHSDHLSISRVLTWGRNAISTYLIVARPLRPDIWGTPSPKLDNSFMDSGETIAARDNCRDVQSIDDRSCGLPCSFDNSGQTGNSAADHPLTKCWTTTTCEHP</sequence>
<feature type="region of interest" description="Disordered" evidence="1">
    <location>
        <begin position="542"/>
        <end position="569"/>
    </location>
</feature>
<comment type="caution">
    <text evidence="2">The sequence shown here is derived from an EMBL/GenBank/DDBJ whole genome shotgun (WGS) entry which is preliminary data.</text>
</comment>
<feature type="region of interest" description="Disordered" evidence="1">
    <location>
        <begin position="472"/>
        <end position="491"/>
    </location>
</feature>
<dbReference type="EMBL" id="JARBHB010000012">
    <property type="protein sequence ID" value="KAJ8871418.1"/>
    <property type="molecule type" value="Genomic_DNA"/>
</dbReference>
<keyword evidence="3" id="KW-1185">Reference proteome</keyword>
<dbReference type="Proteomes" id="UP001159363">
    <property type="component" value="Chromosome 11"/>
</dbReference>
<accession>A0ABQ9GHB8</accession>
<reference evidence="2 3" key="1">
    <citation type="submission" date="2023-02" db="EMBL/GenBank/DDBJ databases">
        <title>LHISI_Scaffold_Assembly.</title>
        <authorList>
            <person name="Stuart O.P."/>
            <person name="Cleave R."/>
            <person name="Magrath M.J.L."/>
            <person name="Mikheyev A.S."/>
        </authorList>
    </citation>
    <scope>NUCLEOTIDE SEQUENCE [LARGE SCALE GENOMIC DNA]</scope>
    <source>
        <strain evidence="2">Daus_M_001</strain>
        <tissue evidence="2">Leg muscle</tissue>
    </source>
</reference>